<keyword evidence="1" id="KW-0812">Transmembrane</keyword>
<protein>
    <submittedName>
        <fullName evidence="2">Uncharacterized protein</fullName>
    </submittedName>
</protein>
<comment type="caution">
    <text evidence="2">The sequence shown here is derived from an EMBL/GenBank/DDBJ whole genome shotgun (WGS) entry which is preliminary data.</text>
</comment>
<organism evidence="2 3">
    <name type="scientific">Zwartia hollandica</name>
    <dbReference type="NCBI Taxonomy" id="324606"/>
    <lineage>
        <taxon>Bacteria</taxon>
        <taxon>Pseudomonadati</taxon>
        <taxon>Pseudomonadota</taxon>
        <taxon>Betaproteobacteria</taxon>
        <taxon>Burkholderiales</taxon>
        <taxon>Alcaligenaceae</taxon>
        <taxon>Zwartia</taxon>
    </lineage>
</organism>
<keyword evidence="1" id="KW-0472">Membrane</keyword>
<gene>
    <name evidence="2" type="ORF">KZZ10_11125</name>
</gene>
<dbReference type="Proteomes" id="UP000739565">
    <property type="component" value="Unassembled WGS sequence"/>
</dbReference>
<reference evidence="2" key="1">
    <citation type="submission" date="2021-07" db="EMBL/GenBank/DDBJ databases">
        <title>New genus and species of the family Alcaligenaceae.</title>
        <authorList>
            <person name="Hahn M.W."/>
        </authorList>
    </citation>
    <scope>NUCLEOTIDE SEQUENCE</scope>
    <source>
        <strain evidence="2">LF4-65</strain>
    </source>
</reference>
<proteinExistence type="predicted"/>
<feature type="transmembrane region" description="Helical" evidence="1">
    <location>
        <begin position="51"/>
        <end position="72"/>
    </location>
</feature>
<feature type="transmembrane region" description="Helical" evidence="1">
    <location>
        <begin position="79"/>
        <end position="102"/>
    </location>
</feature>
<keyword evidence="1" id="KW-1133">Transmembrane helix</keyword>
<dbReference type="EMBL" id="JAHXRI010000010">
    <property type="protein sequence ID" value="MBZ1351199.1"/>
    <property type="molecule type" value="Genomic_DNA"/>
</dbReference>
<evidence type="ECO:0000256" key="1">
    <source>
        <dbReference type="SAM" id="Phobius"/>
    </source>
</evidence>
<keyword evidence="3" id="KW-1185">Reference proteome</keyword>
<feature type="transmembrane region" description="Helical" evidence="1">
    <location>
        <begin position="9"/>
        <end position="31"/>
    </location>
</feature>
<sequence length="133" mass="14698">MNLIYRLPIFVRWILLPFASFFTVLLVNAFGKLAAKIFVFLSTPGGLSENFFEFLFLPGVSGFCGVYIAMAFAPKKKSFVGYTVAFLWIALAGALAVFNIMLREWPSVLQSASLIGGCILAIYNPLPEETSQK</sequence>
<name>A0A953T7Z0_9BURK</name>
<accession>A0A953T7Z0</accession>
<dbReference type="RefSeq" id="WP_259661614.1">
    <property type="nucleotide sequence ID" value="NZ_JAHXRI010000010.1"/>
</dbReference>
<dbReference type="AlphaFoldDB" id="A0A953T7Z0"/>
<evidence type="ECO:0000313" key="2">
    <source>
        <dbReference type="EMBL" id="MBZ1351199.1"/>
    </source>
</evidence>
<evidence type="ECO:0000313" key="3">
    <source>
        <dbReference type="Proteomes" id="UP000739565"/>
    </source>
</evidence>